<organism evidence="1 2">
    <name type="scientific">Characodon lateralis</name>
    <dbReference type="NCBI Taxonomy" id="208331"/>
    <lineage>
        <taxon>Eukaryota</taxon>
        <taxon>Metazoa</taxon>
        <taxon>Chordata</taxon>
        <taxon>Craniata</taxon>
        <taxon>Vertebrata</taxon>
        <taxon>Euteleostomi</taxon>
        <taxon>Actinopterygii</taxon>
        <taxon>Neopterygii</taxon>
        <taxon>Teleostei</taxon>
        <taxon>Neoteleostei</taxon>
        <taxon>Acanthomorphata</taxon>
        <taxon>Ovalentaria</taxon>
        <taxon>Atherinomorphae</taxon>
        <taxon>Cyprinodontiformes</taxon>
        <taxon>Goodeidae</taxon>
        <taxon>Characodon</taxon>
    </lineage>
</organism>
<sequence>MAKVFFTLLRFIALFFLMITFSTGPLIGRVQQRAFPRPVQNPLEAQWVKQNLCYQFANVSAKTTTAENCFICMSHHLPSTYVAVPGERKITDYMSSSHYALDPRILILSDDMTEDGFQMITFEKSKLTYSVRIMMWSIENS</sequence>
<comment type="caution">
    <text evidence="1">The sequence shown here is derived from an EMBL/GenBank/DDBJ whole genome shotgun (WGS) entry which is preliminary data.</text>
</comment>
<accession>A0ABU7EPF1</accession>
<evidence type="ECO:0000313" key="1">
    <source>
        <dbReference type="EMBL" id="MED6288907.1"/>
    </source>
</evidence>
<evidence type="ECO:0000313" key="2">
    <source>
        <dbReference type="Proteomes" id="UP001352852"/>
    </source>
</evidence>
<gene>
    <name evidence="1" type="ORF">CHARACLAT_031007</name>
</gene>
<protein>
    <submittedName>
        <fullName evidence="1">Uncharacterized protein</fullName>
    </submittedName>
</protein>
<proteinExistence type="predicted"/>
<dbReference type="Proteomes" id="UP001352852">
    <property type="component" value="Unassembled WGS sequence"/>
</dbReference>
<feature type="non-terminal residue" evidence="1">
    <location>
        <position position="141"/>
    </location>
</feature>
<dbReference type="EMBL" id="JAHUTJ010062220">
    <property type="protein sequence ID" value="MED6288907.1"/>
    <property type="molecule type" value="Genomic_DNA"/>
</dbReference>
<name>A0ABU7EPF1_9TELE</name>
<reference evidence="1 2" key="1">
    <citation type="submission" date="2021-06" db="EMBL/GenBank/DDBJ databases">
        <authorList>
            <person name="Palmer J.M."/>
        </authorList>
    </citation>
    <scope>NUCLEOTIDE SEQUENCE [LARGE SCALE GENOMIC DNA]</scope>
    <source>
        <strain evidence="1 2">CL_MEX2019</strain>
        <tissue evidence="1">Muscle</tissue>
    </source>
</reference>
<keyword evidence="2" id="KW-1185">Reference proteome</keyword>